<feature type="domain" description="Retrotransposon gag" evidence="2">
    <location>
        <begin position="92"/>
        <end position="189"/>
    </location>
</feature>
<evidence type="ECO:0000259" key="2">
    <source>
        <dbReference type="Pfam" id="PF03732"/>
    </source>
</evidence>
<dbReference type="EMBL" id="AVOT02005975">
    <property type="protein sequence ID" value="MBW0480443.1"/>
    <property type="molecule type" value="Genomic_DNA"/>
</dbReference>
<protein>
    <recommendedName>
        <fullName evidence="2">Retrotransposon gag domain-containing protein</fullName>
    </recommendedName>
</protein>
<dbReference type="Proteomes" id="UP000765509">
    <property type="component" value="Unassembled WGS sequence"/>
</dbReference>
<dbReference type="Pfam" id="PF03732">
    <property type="entry name" value="Retrotrans_gag"/>
    <property type="match status" value="1"/>
</dbReference>
<evidence type="ECO:0000256" key="1">
    <source>
        <dbReference type="SAM" id="MobiDB-lite"/>
    </source>
</evidence>
<organism evidence="3 4">
    <name type="scientific">Austropuccinia psidii MF-1</name>
    <dbReference type="NCBI Taxonomy" id="1389203"/>
    <lineage>
        <taxon>Eukaryota</taxon>
        <taxon>Fungi</taxon>
        <taxon>Dikarya</taxon>
        <taxon>Basidiomycota</taxon>
        <taxon>Pucciniomycotina</taxon>
        <taxon>Pucciniomycetes</taxon>
        <taxon>Pucciniales</taxon>
        <taxon>Sphaerophragmiaceae</taxon>
        <taxon>Austropuccinia</taxon>
    </lineage>
</organism>
<proteinExistence type="predicted"/>
<name>A0A9Q3GU92_9BASI</name>
<gene>
    <name evidence="3" type="ORF">O181_020158</name>
</gene>
<dbReference type="AlphaFoldDB" id="A0A9Q3GU92"/>
<feature type="compositionally biased region" description="Acidic residues" evidence="1">
    <location>
        <begin position="40"/>
        <end position="59"/>
    </location>
</feature>
<comment type="caution">
    <text evidence="3">The sequence shown here is derived from an EMBL/GenBank/DDBJ whole genome shotgun (WGS) entry which is preliminary data.</text>
</comment>
<feature type="region of interest" description="Disordered" evidence="1">
    <location>
        <begin position="1"/>
        <end position="62"/>
    </location>
</feature>
<sequence>MEGAAPSRKEGRGPRRLSSFSGVVGRFPGLSRTNIKGPGEDGEEEEENSVEKEESDDTEGVPAPFRSFIQSCQLIFHNHPANFSQDRKKVLYATSFLIGRAAKRIEPYHSNLTNQDSNYLLNSWNLFKSQLFPLFGDPNEVRKPEEELNSLRMKKGGHVSLYIADFRSLVSGIGDWGEKALMHHFRRGLPSRILE</sequence>
<accession>A0A9Q3GU92</accession>
<evidence type="ECO:0000313" key="3">
    <source>
        <dbReference type="EMBL" id="MBW0480443.1"/>
    </source>
</evidence>
<evidence type="ECO:0000313" key="4">
    <source>
        <dbReference type="Proteomes" id="UP000765509"/>
    </source>
</evidence>
<dbReference type="InterPro" id="IPR005162">
    <property type="entry name" value="Retrotrans_gag_dom"/>
</dbReference>
<dbReference type="OrthoDB" id="2447685at2759"/>
<keyword evidence="4" id="KW-1185">Reference proteome</keyword>
<reference evidence="3" key="1">
    <citation type="submission" date="2021-03" db="EMBL/GenBank/DDBJ databases">
        <title>Draft genome sequence of rust myrtle Austropuccinia psidii MF-1, a brazilian biotype.</title>
        <authorList>
            <person name="Quecine M.C."/>
            <person name="Pachon D.M.R."/>
            <person name="Bonatelli M.L."/>
            <person name="Correr F.H."/>
            <person name="Franceschini L.M."/>
            <person name="Leite T.F."/>
            <person name="Margarido G.R.A."/>
            <person name="Almeida C.A."/>
            <person name="Ferrarezi J.A."/>
            <person name="Labate C.A."/>
        </authorList>
    </citation>
    <scope>NUCLEOTIDE SEQUENCE</scope>
    <source>
        <strain evidence="3">MF-1</strain>
    </source>
</reference>